<reference evidence="3" key="1">
    <citation type="submission" date="2016-10" db="EMBL/GenBank/DDBJ databases">
        <authorList>
            <person name="Varghese N."/>
            <person name="Submissions S."/>
        </authorList>
    </citation>
    <scope>NUCLEOTIDE SEQUENCE [LARGE SCALE GENOMIC DNA]</scope>
    <source>
        <strain evidence="3">CGMCC 1.7738</strain>
    </source>
</reference>
<feature type="transmembrane region" description="Helical" evidence="1">
    <location>
        <begin position="17"/>
        <end position="37"/>
    </location>
</feature>
<keyword evidence="1" id="KW-0812">Transmembrane</keyword>
<keyword evidence="1" id="KW-1133">Transmembrane helix</keyword>
<evidence type="ECO:0000313" key="2">
    <source>
        <dbReference type="EMBL" id="SFK79524.1"/>
    </source>
</evidence>
<dbReference type="Pfam" id="PF25959">
    <property type="entry name" value="DUF7996"/>
    <property type="match status" value="1"/>
</dbReference>
<name>A0A1I4CEC4_9EURY</name>
<proteinExistence type="predicted"/>
<dbReference type="InterPro" id="IPR058309">
    <property type="entry name" value="DUF7996"/>
</dbReference>
<feature type="transmembrane region" description="Helical" evidence="1">
    <location>
        <begin position="44"/>
        <end position="65"/>
    </location>
</feature>
<keyword evidence="1" id="KW-0472">Membrane</keyword>
<dbReference type="EMBL" id="FOTC01000001">
    <property type="protein sequence ID" value="SFK79524.1"/>
    <property type="molecule type" value="Genomic_DNA"/>
</dbReference>
<gene>
    <name evidence="2" type="ORF">SAMN04487950_1127</name>
</gene>
<dbReference type="Proteomes" id="UP000199607">
    <property type="component" value="Unassembled WGS sequence"/>
</dbReference>
<organism evidence="2 3">
    <name type="scientific">Halogranum rubrum</name>
    <dbReference type="NCBI Taxonomy" id="553466"/>
    <lineage>
        <taxon>Archaea</taxon>
        <taxon>Methanobacteriati</taxon>
        <taxon>Methanobacteriota</taxon>
        <taxon>Stenosarchaea group</taxon>
        <taxon>Halobacteria</taxon>
        <taxon>Halobacteriales</taxon>
        <taxon>Haloferacaceae</taxon>
    </lineage>
</organism>
<dbReference type="RefSeq" id="WP_089866798.1">
    <property type="nucleotide sequence ID" value="NZ_FOTC01000001.1"/>
</dbReference>
<dbReference type="AlphaFoldDB" id="A0A1I4CEC4"/>
<sequence length="77" mass="8236">MNDVTESSSGLLSGDRVLVLAILFVGVVGSGLARWFLGNAGYPTLGSFVFVSGYATMVFVLWYGWLREMDLTGPGGR</sequence>
<evidence type="ECO:0000313" key="3">
    <source>
        <dbReference type="Proteomes" id="UP000199607"/>
    </source>
</evidence>
<keyword evidence="3" id="KW-1185">Reference proteome</keyword>
<accession>A0A1I4CEC4</accession>
<protein>
    <submittedName>
        <fullName evidence="2">Uncharacterized protein</fullName>
    </submittedName>
</protein>
<evidence type="ECO:0000256" key="1">
    <source>
        <dbReference type="SAM" id="Phobius"/>
    </source>
</evidence>
<dbReference type="STRING" id="553466.SAMN04487950_1127"/>